<evidence type="ECO:0000313" key="3">
    <source>
        <dbReference type="EMBL" id="VDK74885.1"/>
    </source>
</evidence>
<dbReference type="InterPro" id="IPR017937">
    <property type="entry name" value="Thioredoxin_CS"/>
</dbReference>
<dbReference type="GO" id="GO:0003756">
    <property type="term" value="F:protein disulfide isomerase activity"/>
    <property type="evidence" value="ECO:0007669"/>
    <property type="project" value="TreeGrafter"/>
</dbReference>
<dbReference type="InterPro" id="IPR051063">
    <property type="entry name" value="PDI"/>
</dbReference>
<dbReference type="PROSITE" id="PS51352">
    <property type="entry name" value="THIOREDOXIN_2"/>
    <property type="match status" value="1"/>
</dbReference>
<dbReference type="InterPro" id="IPR036249">
    <property type="entry name" value="Thioredoxin-like_sf"/>
</dbReference>
<dbReference type="EMBL" id="UYRX01000127">
    <property type="protein sequence ID" value="VDK74885.1"/>
    <property type="molecule type" value="Genomic_DNA"/>
</dbReference>
<dbReference type="Gene3D" id="3.40.30.10">
    <property type="entry name" value="Glutaredoxin"/>
    <property type="match status" value="2"/>
</dbReference>
<dbReference type="STRING" id="42156.A0A3P6T318"/>
<reference evidence="3 4" key="1">
    <citation type="submission" date="2018-08" db="EMBL/GenBank/DDBJ databases">
        <authorList>
            <person name="Laetsch R D."/>
            <person name="Stevens L."/>
            <person name="Kumar S."/>
            <person name="Blaxter L. M."/>
        </authorList>
    </citation>
    <scope>NUCLEOTIDE SEQUENCE [LARGE SCALE GENOMIC DNA]</scope>
</reference>
<dbReference type="InterPro" id="IPR013766">
    <property type="entry name" value="Thioredoxin_domain"/>
</dbReference>
<dbReference type="GO" id="GO:0006457">
    <property type="term" value="P:protein folding"/>
    <property type="evidence" value="ECO:0007669"/>
    <property type="project" value="TreeGrafter"/>
</dbReference>
<gene>
    <name evidence="3" type="ORF">NLS_LOCUS2658</name>
</gene>
<dbReference type="SUPFAM" id="SSF52833">
    <property type="entry name" value="Thioredoxin-like"/>
    <property type="match status" value="2"/>
</dbReference>
<name>A0A3P6T318_LITSI</name>
<dbReference type="PANTHER" id="PTHR45672:SF2">
    <property type="entry name" value="PROTEIN DISULFIDE-ISOMERASE A5"/>
    <property type="match status" value="1"/>
</dbReference>
<dbReference type="CDD" id="cd02961">
    <property type="entry name" value="PDI_a_family"/>
    <property type="match status" value="2"/>
</dbReference>
<dbReference type="OrthoDB" id="10264505at2759"/>
<protein>
    <recommendedName>
        <fullName evidence="2">Thioredoxin domain-containing protein</fullName>
    </recommendedName>
</protein>
<dbReference type="OMA" id="VWIDSNA"/>
<dbReference type="Proteomes" id="UP000277928">
    <property type="component" value="Unassembled WGS sequence"/>
</dbReference>
<organism evidence="3 4">
    <name type="scientific">Litomosoides sigmodontis</name>
    <name type="common">Filarial nematode worm</name>
    <dbReference type="NCBI Taxonomy" id="42156"/>
    <lineage>
        <taxon>Eukaryota</taxon>
        <taxon>Metazoa</taxon>
        <taxon>Ecdysozoa</taxon>
        <taxon>Nematoda</taxon>
        <taxon>Chromadorea</taxon>
        <taxon>Rhabditida</taxon>
        <taxon>Spirurina</taxon>
        <taxon>Spiruromorpha</taxon>
        <taxon>Filarioidea</taxon>
        <taxon>Onchocercidae</taxon>
        <taxon>Litomosoides</taxon>
    </lineage>
</organism>
<dbReference type="AlphaFoldDB" id="A0A3P6T318"/>
<evidence type="ECO:0000313" key="4">
    <source>
        <dbReference type="Proteomes" id="UP000277928"/>
    </source>
</evidence>
<dbReference type="Pfam" id="PF00085">
    <property type="entry name" value="Thioredoxin"/>
    <property type="match status" value="2"/>
</dbReference>
<evidence type="ECO:0000259" key="2">
    <source>
        <dbReference type="PROSITE" id="PS51352"/>
    </source>
</evidence>
<dbReference type="PANTHER" id="PTHR45672">
    <property type="entry name" value="PROTEIN DISULFIDE-ISOMERASE C17H9.14C-RELATED"/>
    <property type="match status" value="1"/>
</dbReference>
<proteinExistence type="inferred from homology"/>
<keyword evidence="4" id="KW-1185">Reference proteome</keyword>
<dbReference type="GO" id="GO:0005783">
    <property type="term" value="C:endoplasmic reticulum"/>
    <property type="evidence" value="ECO:0007669"/>
    <property type="project" value="TreeGrafter"/>
</dbReference>
<evidence type="ECO:0000256" key="1">
    <source>
        <dbReference type="ARBA" id="ARBA00006347"/>
    </source>
</evidence>
<comment type="similarity">
    <text evidence="1">Belongs to the protein disulfide isomerase family.</text>
</comment>
<accession>A0A3P6T318</accession>
<dbReference type="PROSITE" id="PS00194">
    <property type="entry name" value="THIOREDOXIN_1"/>
    <property type="match status" value="1"/>
</dbReference>
<sequence>MTEATTPLTLTIRCGYCKQAKPKFFETAKILATDARIVLGSVDCTAEKSLCQEYKIEGFPIITYLSYGKDRKDYTGKHETSSFVAFVESGGQISKSQIFVHEHEFGKVIKVLNENNFDQVVNSGNVFVMFFSPWCEHCNEVKPEFLEAAEHFHFGKFAVVDCTVWDDLCEKQSVKSYPTFQIFVNGAHHDYSGSHTSLDFTAGFMIIGSAKTDL</sequence>
<feature type="domain" description="Thioredoxin" evidence="2">
    <location>
        <begin position="74"/>
        <end position="212"/>
    </location>
</feature>